<feature type="non-terminal residue" evidence="2">
    <location>
        <position position="186"/>
    </location>
</feature>
<dbReference type="Proteomes" id="UP000609121">
    <property type="component" value="Unassembled WGS sequence"/>
</dbReference>
<keyword evidence="1" id="KW-1133">Transmembrane helix</keyword>
<organism evidence="2 3">
    <name type="scientific">Mangrovicoccus algicola</name>
    <dbReference type="NCBI Taxonomy" id="2771008"/>
    <lineage>
        <taxon>Bacteria</taxon>
        <taxon>Pseudomonadati</taxon>
        <taxon>Pseudomonadota</taxon>
        <taxon>Alphaproteobacteria</taxon>
        <taxon>Rhodobacterales</taxon>
        <taxon>Paracoccaceae</taxon>
        <taxon>Mangrovicoccus</taxon>
    </lineage>
</organism>
<evidence type="ECO:0000256" key="1">
    <source>
        <dbReference type="SAM" id="Phobius"/>
    </source>
</evidence>
<dbReference type="EMBL" id="JACVXA010000026">
    <property type="protein sequence ID" value="MBE3638580.1"/>
    <property type="molecule type" value="Genomic_DNA"/>
</dbReference>
<dbReference type="AlphaFoldDB" id="A0A8J7CHR7"/>
<keyword evidence="1" id="KW-0472">Membrane</keyword>
<reference evidence="2" key="1">
    <citation type="submission" date="2020-09" db="EMBL/GenBank/DDBJ databases">
        <title>A novel bacterium of genus Mangrovicoccus, isolated from South China Sea.</title>
        <authorList>
            <person name="Huang H."/>
            <person name="Mo K."/>
            <person name="Hu Y."/>
        </authorList>
    </citation>
    <scope>NUCLEOTIDE SEQUENCE</scope>
    <source>
        <strain evidence="2">HB182678</strain>
    </source>
</reference>
<gene>
    <name evidence="2" type="ORF">ICN82_10225</name>
</gene>
<protein>
    <submittedName>
        <fullName evidence="2">Uncharacterized protein</fullName>
    </submittedName>
</protein>
<feature type="transmembrane region" description="Helical" evidence="1">
    <location>
        <begin position="152"/>
        <end position="170"/>
    </location>
</feature>
<keyword evidence="1" id="KW-0812">Transmembrane</keyword>
<accession>A0A8J7CHR7</accession>
<keyword evidence="3" id="KW-1185">Reference proteome</keyword>
<evidence type="ECO:0000313" key="3">
    <source>
        <dbReference type="Proteomes" id="UP000609121"/>
    </source>
</evidence>
<evidence type="ECO:0000313" key="2">
    <source>
        <dbReference type="EMBL" id="MBE3638580.1"/>
    </source>
</evidence>
<proteinExistence type="predicted"/>
<comment type="caution">
    <text evidence="2">The sequence shown here is derived from an EMBL/GenBank/DDBJ whole genome shotgun (WGS) entry which is preliminary data.</text>
</comment>
<feature type="transmembrane region" description="Helical" evidence="1">
    <location>
        <begin position="114"/>
        <end position="140"/>
    </location>
</feature>
<sequence length="186" mass="18741">MSPARSPAAALILAALPAWALLVQPFHPVMLDPGRLARLPPELPVLLLAALALGRHIRWPALAAALALGLLSALKLADFASFSAFARRFDPLGDLHLVPAGFSLLSASAGRAGAAALAVLAACMLTGAAALVFAGLCLWGRAGARLGGAARRGAGAAALAIGLLCLWDAARSGPVLPRAAAPETTR</sequence>
<name>A0A8J7CHR7_9RHOB</name>